<dbReference type="Gene3D" id="3.40.50.150">
    <property type="entry name" value="Vaccinia Virus protein VP39"/>
    <property type="match status" value="1"/>
</dbReference>
<accession>A0A0M8PMP0</accession>
<evidence type="ECO:0000313" key="6">
    <source>
        <dbReference type="EMBL" id="KOS55319.1"/>
    </source>
</evidence>
<dbReference type="InterPro" id="IPR029063">
    <property type="entry name" value="SAM-dependent_MTases_sf"/>
</dbReference>
<dbReference type="RefSeq" id="WP_054373428.1">
    <property type="nucleotide sequence ID" value="NZ_AZYO01000040.1"/>
</dbReference>
<dbReference type="Proteomes" id="UP000037712">
    <property type="component" value="Unassembled WGS sequence"/>
</dbReference>
<keyword evidence="2 6" id="KW-0808">Transferase</keyword>
<evidence type="ECO:0000313" key="7">
    <source>
        <dbReference type="Proteomes" id="UP000037712"/>
    </source>
</evidence>
<evidence type="ECO:0000256" key="4">
    <source>
        <dbReference type="SAM" id="MobiDB-lite"/>
    </source>
</evidence>
<reference evidence="7" key="2">
    <citation type="submission" date="2015-01" db="EMBL/GenBank/DDBJ databases">
        <title>Draft genome sequence of potential hydrocarbon metabolising strain of Rhodococcus rhodochrous.</title>
        <authorList>
            <person name="Aggarwal R.K."/>
            <person name="Dawar C."/>
        </authorList>
    </citation>
    <scope>NUCLEOTIDE SEQUENCE [LARGE SCALE GENOMIC DNA]</scope>
    <source>
        <strain evidence="7">KG-21</strain>
    </source>
</reference>
<evidence type="ECO:0000259" key="5">
    <source>
        <dbReference type="Pfam" id="PF13649"/>
    </source>
</evidence>
<dbReference type="Pfam" id="PF13649">
    <property type="entry name" value="Methyltransf_25"/>
    <property type="match status" value="1"/>
</dbReference>
<comment type="caution">
    <text evidence="6">The sequence shown here is derived from an EMBL/GenBank/DDBJ whole genome shotgun (WGS) entry which is preliminary data.</text>
</comment>
<dbReference type="CDD" id="cd02440">
    <property type="entry name" value="AdoMet_MTases"/>
    <property type="match status" value="1"/>
</dbReference>
<dbReference type="GO" id="GO:0032259">
    <property type="term" value="P:methylation"/>
    <property type="evidence" value="ECO:0007669"/>
    <property type="project" value="UniProtKB-KW"/>
</dbReference>
<protein>
    <submittedName>
        <fullName evidence="6">SAM-dependent methyltransferase</fullName>
    </submittedName>
</protein>
<gene>
    <name evidence="6" type="ORF">Z051_15405</name>
</gene>
<evidence type="ECO:0000256" key="1">
    <source>
        <dbReference type="ARBA" id="ARBA00022603"/>
    </source>
</evidence>
<dbReference type="PANTHER" id="PTHR43464:SF19">
    <property type="entry name" value="UBIQUINONE BIOSYNTHESIS O-METHYLTRANSFERASE, MITOCHONDRIAL"/>
    <property type="match status" value="1"/>
</dbReference>
<evidence type="ECO:0000256" key="2">
    <source>
        <dbReference type="ARBA" id="ARBA00022679"/>
    </source>
</evidence>
<dbReference type="PATRIC" id="fig|1441923.3.peg.3378"/>
<feature type="region of interest" description="Disordered" evidence="4">
    <location>
        <begin position="1"/>
        <end position="24"/>
    </location>
</feature>
<sequence>MSPADDPAGAGSTSATRWQSERSADDSRAYIERFAELAHAGTDLHGEARFVDVLVPRGARILDAGCGTGRVGLELARRGHRVTAVDLDPVLVEEARSHPELTVHLADLAQLDLPGPKFDAVVSAGNVMVFLAPGSERAVLGRIAAHLRPDGVFVAGFTTGAAYRPSQFAADLAAVGLVLEQRFATWDLRPWRDDAEWLVAVARRADGGGSTATP</sequence>
<reference evidence="6 7" key="1">
    <citation type="journal article" date="2015" name="Genome Announc.">
        <title>Draft Genome Sequence of Rhodococcus rhodochrous Strain KG-21, a Soil Isolate from Oil Fields of Krishna-Godavari Basin, India.</title>
        <authorList>
            <person name="Dawar C."/>
            <person name="Aggarwal R.K."/>
        </authorList>
    </citation>
    <scope>NUCLEOTIDE SEQUENCE [LARGE SCALE GENOMIC DNA]</scope>
    <source>
        <strain evidence="6 7">KG-21</strain>
    </source>
</reference>
<organism evidence="6 7">
    <name type="scientific">Rhodococcus rhodochrous KG-21</name>
    <dbReference type="NCBI Taxonomy" id="1441923"/>
    <lineage>
        <taxon>Bacteria</taxon>
        <taxon>Bacillati</taxon>
        <taxon>Actinomycetota</taxon>
        <taxon>Actinomycetes</taxon>
        <taxon>Mycobacteriales</taxon>
        <taxon>Nocardiaceae</taxon>
        <taxon>Rhodococcus</taxon>
    </lineage>
</organism>
<proteinExistence type="predicted"/>
<dbReference type="PANTHER" id="PTHR43464">
    <property type="entry name" value="METHYLTRANSFERASE"/>
    <property type="match status" value="1"/>
</dbReference>
<keyword evidence="1 6" id="KW-0489">Methyltransferase</keyword>
<dbReference type="GO" id="GO:0008168">
    <property type="term" value="F:methyltransferase activity"/>
    <property type="evidence" value="ECO:0007669"/>
    <property type="project" value="UniProtKB-KW"/>
</dbReference>
<evidence type="ECO:0000256" key="3">
    <source>
        <dbReference type="ARBA" id="ARBA00022691"/>
    </source>
</evidence>
<feature type="domain" description="Methyltransferase" evidence="5">
    <location>
        <begin position="61"/>
        <end position="151"/>
    </location>
</feature>
<dbReference type="InterPro" id="IPR041698">
    <property type="entry name" value="Methyltransf_25"/>
</dbReference>
<dbReference type="EMBL" id="AZYO01000040">
    <property type="protein sequence ID" value="KOS55319.1"/>
    <property type="molecule type" value="Genomic_DNA"/>
</dbReference>
<keyword evidence="3" id="KW-0949">S-adenosyl-L-methionine</keyword>
<name>A0A0M8PMP0_RHORH</name>
<dbReference type="SUPFAM" id="SSF53335">
    <property type="entry name" value="S-adenosyl-L-methionine-dependent methyltransferases"/>
    <property type="match status" value="1"/>
</dbReference>
<dbReference type="AlphaFoldDB" id="A0A0M8PMP0"/>